<organism evidence="1 2">
    <name type="scientific">Salarias fasciatus</name>
    <name type="common">Jewelled blenny</name>
    <name type="synonym">Blennius fasciatus</name>
    <dbReference type="NCBI Taxonomy" id="181472"/>
    <lineage>
        <taxon>Eukaryota</taxon>
        <taxon>Metazoa</taxon>
        <taxon>Chordata</taxon>
        <taxon>Craniata</taxon>
        <taxon>Vertebrata</taxon>
        <taxon>Euteleostomi</taxon>
        <taxon>Actinopterygii</taxon>
        <taxon>Neopterygii</taxon>
        <taxon>Teleostei</taxon>
        <taxon>Neoteleostei</taxon>
        <taxon>Acanthomorphata</taxon>
        <taxon>Ovalentaria</taxon>
        <taxon>Blenniimorphae</taxon>
        <taxon>Blenniiformes</taxon>
        <taxon>Blennioidei</taxon>
        <taxon>Blenniidae</taxon>
        <taxon>Salariinae</taxon>
        <taxon>Salarias</taxon>
    </lineage>
</organism>
<sequence>PPDQQKHYLSHSQHAHMVFLHLAGKSEPSPSYVHLKSLGSVCAGKLTNIDCCSLKHNKKDQQCKVKKKKKNQQVKINMSKYVQIFP</sequence>
<dbReference type="Proteomes" id="UP000472267">
    <property type="component" value="Chromosome 5"/>
</dbReference>
<proteinExistence type="predicted"/>
<name>A0A672JMS7_SALFA</name>
<evidence type="ECO:0000313" key="2">
    <source>
        <dbReference type="Proteomes" id="UP000472267"/>
    </source>
</evidence>
<accession>A0A672JMS7</accession>
<reference evidence="1" key="2">
    <citation type="submission" date="2025-08" db="UniProtKB">
        <authorList>
            <consortium name="Ensembl"/>
        </authorList>
    </citation>
    <scope>IDENTIFICATION</scope>
</reference>
<protein>
    <submittedName>
        <fullName evidence="1">Uncharacterized protein</fullName>
    </submittedName>
</protein>
<evidence type="ECO:0000313" key="1">
    <source>
        <dbReference type="Ensembl" id="ENSSFAP00005054512.1"/>
    </source>
</evidence>
<keyword evidence="2" id="KW-1185">Reference proteome</keyword>
<dbReference type="InParanoid" id="A0A672JMS7"/>
<dbReference type="Ensembl" id="ENSSFAT00005056195.1">
    <property type="protein sequence ID" value="ENSSFAP00005054512.1"/>
    <property type="gene ID" value="ENSSFAG00005025942.1"/>
</dbReference>
<dbReference type="AlphaFoldDB" id="A0A672JMS7"/>
<reference evidence="1" key="1">
    <citation type="submission" date="2019-06" db="EMBL/GenBank/DDBJ databases">
        <authorList>
            <consortium name="Wellcome Sanger Institute Data Sharing"/>
        </authorList>
    </citation>
    <scope>NUCLEOTIDE SEQUENCE [LARGE SCALE GENOMIC DNA]</scope>
</reference>
<reference evidence="1" key="3">
    <citation type="submission" date="2025-09" db="UniProtKB">
        <authorList>
            <consortium name="Ensembl"/>
        </authorList>
    </citation>
    <scope>IDENTIFICATION</scope>
</reference>